<dbReference type="InterPro" id="IPR010730">
    <property type="entry name" value="HET"/>
</dbReference>
<dbReference type="EMBL" id="JAGMVJ010000004">
    <property type="protein sequence ID" value="KAH7091330.1"/>
    <property type="molecule type" value="Genomic_DNA"/>
</dbReference>
<evidence type="ECO:0000313" key="2">
    <source>
        <dbReference type="EMBL" id="KAH7091330.1"/>
    </source>
</evidence>
<gene>
    <name evidence="2" type="ORF">FB567DRAFT_589223</name>
</gene>
<organism evidence="2 3">
    <name type="scientific">Paraphoma chrysanthemicola</name>
    <dbReference type="NCBI Taxonomy" id="798071"/>
    <lineage>
        <taxon>Eukaryota</taxon>
        <taxon>Fungi</taxon>
        <taxon>Dikarya</taxon>
        <taxon>Ascomycota</taxon>
        <taxon>Pezizomycotina</taxon>
        <taxon>Dothideomycetes</taxon>
        <taxon>Pleosporomycetidae</taxon>
        <taxon>Pleosporales</taxon>
        <taxon>Pleosporineae</taxon>
        <taxon>Phaeosphaeriaceae</taxon>
        <taxon>Paraphoma</taxon>
    </lineage>
</organism>
<proteinExistence type="predicted"/>
<dbReference type="Proteomes" id="UP000813461">
    <property type="component" value="Unassembled WGS sequence"/>
</dbReference>
<feature type="domain" description="Heterokaryon incompatibility" evidence="1">
    <location>
        <begin position="224"/>
        <end position="386"/>
    </location>
</feature>
<dbReference type="OrthoDB" id="2958217at2759"/>
<evidence type="ECO:0000259" key="1">
    <source>
        <dbReference type="Pfam" id="PF06985"/>
    </source>
</evidence>
<dbReference type="Pfam" id="PF06985">
    <property type="entry name" value="HET"/>
    <property type="match status" value="1"/>
</dbReference>
<evidence type="ECO:0000313" key="3">
    <source>
        <dbReference type="Proteomes" id="UP000813461"/>
    </source>
</evidence>
<name>A0A8K0RBF0_9PLEO</name>
<dbReference type="AlphaFoldDB" id="A0A8K0RBF0"/>
<protein>
    <submittedName>
        <fullName evidence="2">Heterokaryon incompatibility protein-domain-containing protein</fullName>
    </submittedName>
</protein>
<keyword evidence="3" id="KW-1185">Reference proteome</keyword>
<comment type="caution">
    <text evidence="2">The sequence shown here is derived from an EMBL/GenBank/DDBJ whole genome shotgun (WGS) entry which is preliminary data.</text>
</comment>
<sequence length="702" mass="79187">MAHTADIHQDHTFDHESSLSSRILEKYPQPAQHPLSTICLVCRSLFFRPGDEENRASVSHDEESFAASSETCFVCITIKSRNLTALKAPNLTLTREPEGPLSSWTLWSEQIVSGGKTKSCLAMKFHPSSTLSGVPMIETDPLYHSLEHPLVAINPQLITESTAGDACFDLIKRWQHVCMEEHNLCREARVDNLKFQLPTRLIDVRAGPRLVAGSTLQSSQSVQYVTLSHRWQEGSSAKLLKSSIDSLMKAIDITALPPVFQDAITATRRLGIDLLWIDALCIIQDDAEDWRLESSRMGSVYQNATLNLGASGGSIPRLHGAFDDILPEGPAPVGLFMSRRVSDFLIPHVEIARKGFSRTHFGFDRDIQAQSHSQVPLLRRGWVFQERLLSPRSVYFGEQLTWECPELLANESFPEGSPGFHLASPWNNNAPFRLSRLLSRPNFNSLEYANNVIINDLYRTWLNLVMDYRHCDLTFQSDALPAISGLVRGFRKMSSLSGIWMYGLFRMDLIRGLLWNRCVLHCTEIAAHPPAQRNIPSWSWAATDLPVDFPHVHDVFGTETEVFLATADSEVNFWKLDMTSSLTSSPIKIVGCLRPNRNTTLRALMVDPEKSLRYDYMEVYDWEHDENEIPACEDTYLLMLTCKPAKPTTLAKDKVRGLILKPTGRVPDEYRRVGAFALDPSTREEFAGLDFTDLDKQVIMLV</sequence>
<dbReference type="PANTHER" id="PTHR33112">
    <property type="entry name" value="DOMAIN PROTEIN, PUTATIVE-RELATED"/>
    <property type="match status" value="1"/>
</dbReference>
<accession>A0A8K0RBF0</accession>
<dbReference type="PANTHER" id="PTHR33112:SF16">
    <property type="entry name" value="HETEROKARYON INCOMPATIBILITY DOMAIN-CONTAINING PROTEIN"/>
    <property type="match status" value="1"/>
</dbReference>
<reference evidence="2" key="1">
    <citation type="journal article" date="2021" name="Nat. Commun.">
        <title>Genetic determinants of endophytism in the Arabidopsis root mycobiome.</title>
        <authorList>
            <person name="Mesny F."/>
            <person name="Miyauchi S."/>
            <person name="Thiergart T."/>
            <person name="Pickel B."/>
            <person name="Atanasova L."/>
            <person name="Karlsson M."/>
            <person name="Huettel B."/>
            <person name="Barry K.W."/>
            <person name="Haridas S."/>
            <person name="Chen C."/>
            <person name="Bauer D."/>
            <person name="Andreopoulos W."/>
            <person name="Pangilinan J."/>
            <person name="LaButti K."/>
            <person name="Riley R."/>
            <person name="Lipzen A."/>
            <person name="Clum A."/>
            <person name="Drula E."/>
            <person name="Henrissat B."/>
            <person name="Kohler A."/>
            <person name="Grigoriev I.V."/>
            <person name="Martin F.M."/>
            <person name="Hacquard S."/>
        </authorList>
    </citation>
    <scope>NUCLEOTIDE SEQUENCE</scope>
    <source>
        <strain evidence="2">MPI-SDFR-AT-0120</strain>
    </source>
</reference>